<feature type="non-terminal residue" evidence="3">
    <location>
        <position position="1"/>
    </location>
</feature>
<feature type="compositionally biased region" description="Basic and acidic residues" evidence="1">
    <location>
        <begin position="318"/>
        <end position="372"/>
    </location>
</feature>
<feature type="compositionally biased region" description="Polar residues" evidence="1">
    <location>
        <begin position="100"/>
        <end position="109"/>
    </location>
</feature>
<dbReference type="InterPro" id="IPR055310">
    <property type="entry name" value="CEP112"/>
</dbReference>
<feature type="compositionally biased region" description="Basic and acidic residues" evidence="1">
    <location>
        <begin position="1539"/>
        <end position="1552"/>
    </location>
</feature>
<evidence type="ECO:0000256" key="1">
    <source>
        <dbReference type="SAM" id="MobiDB-lite"/>
    </source>
</evidence>
<proteinExistence type="predicted"/>
<feature type="region of interest" description="Disordered" evidence="1">
    <location>
        <begin position="2013"/>
        <end position="2043"/>
    </location>
</feature>
<feature type="compositionally biased region" description="Low complexity" evidence="1">
    <location>
        <begin position="608"/>
        <end position="618"/>
    </location>
</feature>
<feature type="region of interest" description="Disordered" evidence="1">
    <location>
        <begin position="1113"/>
        <end position="1137"/>
    </location>
</feature>
<feature type="region of interest" description="Disordered" evidence="1">
    <location>
        <begin position="100"/>
        <end position="123"/>
    </location>
</feature>
<feature type="compositionally biased region" description="Low complexity" evidence="1">
    <location>
        <begin position="1042"/>
        <end position="1060"/>
    </location>
</feature>
<gene>
    <name evidence="3" type="ORF">Vafri_9339</name>
</gene>
<feature type="compositionally biased region" description="Polar residues" evidence="1">
    <location>
        <begin position="782"/>
        <end position="807"/>
    </location>
</feature>
<feature type="region of interest" description="Disordered" evidence="1">
    <location>
        <begin position="198"/>
        <end position="223"/>
    </location>
</feature>
<evidence type="ECO:0000313" key="4">
    <source>
        <dbReference type="Proteomes" id="UP000747399"/>
    </source>
</evidence>
<feature type="region of interest" description="Disordered" evidence="1">
    <location>
        <begin position="1369"/>
        <end position="1415"/>
    </location>
</feature>
<dbReference type="PANTHER" id="PTHR18871:SF2">
    <property type="entry name" value="CENTROSOMAL PROTEIN OF 112 KDA"/>
    <property type="match status" value="1"/>
</dbReference>
<feature type="compositionally biased region" description="Low complexity" evidence="1">
    <location>
        <begin position="922"/>
        <end position="949"/>
    </location>
</feature>
<feature type="region of interest" description="Disordered" evidence="1">
    <location>
        <begin position="717"/>
        <end position="812"/>
    </location>
</feature>
<organism evidence="3 4">
    <name type="scientific">Volvox africanus</name>
    <dbReference type="NCBI Taxonomy" id="51714"/>
    <lineage>
        <taxon>Eukaryota</taxon>
        <taxon>Viridiplantae</taxon>
        <taxon>Chlorophyta</taxon>
        <taxon>core chlorophytes</taxon>
        <taxon>Chlorophyceae</taxon>
        <taxon>CS clade</taxon>
        <taxon>Chlamydomonadales</taxon>
        <taxon>Volvocaceae</taxon>
        <taxon>Volvox</taxon>
    </lineage>
</organism>
<feature type="region of interest" description="Disordered" evidence="1">
    <location>
        <begin position="1446"/>
        <end position="1478"/>
    </location>
</feature>
<sequence>MQRSDSSLDQHFQQAAAQLTLLALSQPRAARLRVQAWLAKLREPTSNAVWKRNRNLYCALLLAQLQQGQLEPPFTAIPPDGSLPNLPNYLLYRALSPCHTATQPRSSSPVGGAAQQPHANLGPDQLQGLVQTFHSNMQARGFDLTRSRVVSAGQREVVGRPVSEEPAARDGLVPKALPGLPATQPGCGCSGARMSLSADAPGDTAPAGTQSSGQSGCNRPCAGKGEDAVKPVLNPGDSFTQAHHDQYCSVYDTRAEWAVPGVGESDPYADQDVVAKEVEIISRVAAGHRQQHQAELQRQAREEDERQHRQQHQAELQRQAREEDELRRRERQQAEQQRQAREEDERRRREQQQAEQRQAREEDERRRREQQRQQRRASAKAHLDDVISRYNDARHQWVSPQRTDSSYTRLGGQAGVAAWSPPTAASPPEPWRQEPGSTAMVTVTRLLAKDEKSGQLGPGSHGGAHVSSPEGGSERVHSWDAPALRRSVSPEKLNRNQSRMSQLESRRAGSRPSPPLDYQGTGTGGKELKGEWAPGWGGSDVVGVGHAATNYKHLPSPGTGGGMPWKTQPLFSMFASPREQVLPHYHSTLSYSPPTGSPLSVRARRRSQSSSPTVSPSGRRVRSFPDPAITYSVARKMRSSPRALEVLVKEALAPEPNVAIAPSAAGAALLVPQPLAYGDSGGTRRRSTPTKFEFSGLITSLLPPPPVAGAVEAVPLPQHLPEKDSPPRFGQASSGSPPDGVRHADTEGYASRHGAGGGGGRPVDKVPSNMSFRRGHSDFESPGSSFLSDSSRAAARTVQTHSTQPATSGMVYGRSNVAGSAVTGQSSIQSFALLLASPPASPRRLAAKAAAAIAARPSPQRYSQPGARVPPADPGPGAPRLGQRQDARSTERIQRGGVTSSGSTTRSRPVSAPSSRFASMNSARPASVPSSSRFVPARRPAAPVRSRPSGSGQAVTATAPLDGQPTATAAATTATECPRSFHTSRAPSTQLSSLRGFTPSISTVASMPSSTQLTEMARQNLAANLPPKFSFSSNNDSSRGAVQQRSGSSLSVGVRSNGGRADVSGRAGADSAGNGDLIRSLGLLDLNESSAALSGLGPASRDSRSVQTIKIAGSGESSTAGGSGAATGQPSLRSGRYGVRRDVNMLASSSDIDQGVGFGRGATTSEQAISGDGLTGLSGGFASKTLGACENVPSIGQGEAFGRGTDATRQAGSNHDLAELGEGFGSSAETSRQAGSHERSGRPSVGFGDSMGASESSGGFIWSGGAVVRGRETSGQERVTVGQTGMSGGLTSGEPSQLARSTDSLVALADDMESNMRRMFNETTSAAPAYDVRSSRSTEIVDGGWMVGSNIDERRASSGRGMIGFVRSYEDSRERSEQAAGADSGSRAESPGVESLDLLPRFGSPSRRETPLLFPQDASAAPLAKLKTDMAVDAARAAAADHNAGPYHGAFRAAPPPSSSQLQFGRPSEAQAPPSGANSFPVASTAGWICPGGVTLAMRNTFVLSAAEAAGELALLDVEGVIQEFERSLQDHLEFDLRPVSRRGDGPQEHKAAGNGGGMHNGPQPVLYSNSTSGGGASSGGGAAFHSAAARLADRFALHSALADFRQAFDRLRRRLALHVSDPAVADALYGTSSGGATTSSSGAAHRYSSNPAQVRGYDQLGSSTAQHAPWRPGGLTRPGSVDSSLRVAAARRTFGTSGNSTETGLGIIPGGRPASSAERFSRVAAEAVAHYRDDVALLLSRVRAVLRPSVDGALKGLFRSSNGAGSDISLHEARDAALRRRLQDLAEDDAAAAMRELGLRRRLVSDVLHALEESAHQLGLQLVTLAAAPINMPPSALSRLRSALHDHLDAAFVAGIPGAGGRGGGGAAGLNMQAMQTLGTGFGASTRTDSVLSPGRGGPFATPAAQALRDVVEGMYPSGISDDGGGNGGRYSVPGGHRDSEEAGHGGFSTAAELGAAAGGASGMASEDLLSTVGATVASESLGSETLRTHVRMAMWRRDEHQGWLGGTMKPEGADSSEFEPVGEKRFPNQGRAGARVDTGTRSAAEDRWRVDYLHPGGVGSPMGLIATPVSTTDAGAGTIGGAREGASENINSSFPATAPAAAAAVTASVGILAKAFASPPVDILPTGSAGGSGPTIGVSPLRSFTRPQLHQEYQRQAAHDDSGCYAIPVLLSAELPSPSSRVSTSPLPSSSIVTSHATVPSTTTTGDTTDAILQGANTFQSTEWAPLAREPELKQAAAPEAPWDS</sequence>
<feature type="region of interest" description="Disordered" evidence="1">
    <location>
        <begin position="1663"/>
        <end position="1714"/>
    </location>
</feature>
<feature type="compositionally biased region" description="Polar residues" evidence="1">
    <location>
        <begin position="587"/>
        <end position="598"/>
    </location>
</feature>
<feature type="compositionally biased region" description="Polar residues" evidence="1">
    <location>
        <begin position="981"/>
        <end position="994"/>
    </location>
</feature>
<feature type="region of interest" description="Disordered" evidence="1">
    <location>
        <begin position="2179"/>
        <end position="2211"/>
    </location>
</feature>
<feature type="region of interest" description="Disordered" evidence="1">
    <location>
        <begin position="160"/>
        <end position="180"/>
    </location>
</feature>
<feature type="region of interest" description="Disordered" evidence="1">
    <location>
        <begin position="1918"/>
        <end position="1948"/>
    </location>
</feature>
<feature type="compositionally biased region" description="Polar residues" evidence="1">
    <location>
        <begin position="1030"/>
        <end position="1041"/>
    </location>
</feature>
<feature type="compositionally biased region" description="Low complexity" evidence="1">
    <location>
        <begin position="895"/>
        <end position="911"/>
    </location>
</feature>
<feature type="domain" description="DUF4485" evidence="2">
    <location>
        <begin position="8"/>
        <end position="89"/>
    </location>
</feature>
<evidence type="ECO:0000313" key="3">
    <source>
        <dbReference type="EMBL" id="GIL53743.1"/>
    </source>
</evidence>
<feature type="region of interest" description="Disordered" evidence="1">
    <location>
        <begin position="1217"/>
        <end position="1258"/>
    </location>
</feature>
<evidence type="ECO:0000259" key="2">
    <source>
        <dbReference type="Pfam" id="PF14846"/>
    </source>
</evidence>
<feature type="region of interest" description="Disordered" evidence="1">
    <location>
        <begin position="1271"/>
        <end position="1300"/>
    </location>
</feature>
<reference evidence="3" key="1">
    <citation type="journal article" date="2021" name="Proc. Natl. Acad. Sci. U.S.A.">
        <title>Three genomes in the algal genus Volvox reveal the fate of a haploid sex-determining region after a transition to homothallism.</title>
        <authorList>
            <person name="Yamamoto K."/>
            <person name="Hamaji T."/>
            <person name="Kawai-Toyooka H."/>
            <person name="Matsuzaki R."/>
            <person name="Takahashi F."/>
            <person name="Nishimura Y."/>
            <person name="Kawachi M."/>
            <person name="Noguchi H."/>
            <person name="Minakuchi Y."/>
            <person name="Umen J.G."/>
            <person name="Toyoda A."/>
            <person name="Nozaki H."/>
        </authorList>
    </citation>
    <scope>NUCLEOTIDE SEQUENCE</scope>
    <source>
        <strain evidence="3">NIES-3780</strain>
    </source>
</reference>
<dbReference type="EMBL" id="BNCO01000016">
    <property type="protein sequence ID" value="GIL53743.1"/>
    <property type="molecule type" value="Genomic_DNA"/>
</dbReference>
<dbReference type="Proteomes" id="UP000747399">
    <property type="component" value="Unassembled WGS sequence"/>
</dbReference>
<feature type="region of interest" description="Disordered" evidence="1">
    <location>
        <begin position="1539"/>
        <end position="1581"/>
    </location>
</feature>
<keyword evidence="4" id="KW-1185">Reference proteome</keyword>
<name>A0A8J4B4D0_9CHLO</name>
<feature type="compositionally biased region" description="Polar residues" evidence="1">
    <location>
        <begin position="912"/>
        <end position="921"/>
    </location>
</feature>
<feature type="region of interest" description="Disordered" evidence="1">
    <location>
        <begin position="586"/>
        <end position="622"/>
    </location>
</feature>
<feature type="compositionally biased region" description="Low complexity" evidence="1">
    <location>
        <begin position="966"/>
        <end position="975"/>
    </location>
</feature>
<dbReference type="Pfam" id="PF14846">
    <property type="entry name" value="DUF4485"/>
    <property type="match status" value="1"/>
</dbReference>
<comment type="caution">
    <text evidence="3">The sequence shown here is derived from an EMBL/GenBank/DDBJ whole genome shotgun (WGS) entry which is preliminary data.</text>
</comment>
<dbReference type="PANTHER" id="PTHR18871">
    <property type="entry name" value="CENTROSOMAL PROTEIN OF 112 KDA"/>
    <property type="match status" value="1"/>
</dbReference>
<feature type="compositionally biased region" description="Basic and acidic residues" evidence="1">
    <location>
        <begin position="883"/>
        <end position="894"/>
    </location>
</feature>
<feature type="compositionally biased region" description="Polar residues" evidence="1">
    <location>
        <begin position="207"/>
        <end position="217"/>
    </location>
</feature>
<feature type="region of interest" description="Disordered" evidence="1">
    <location>
        <begin position="2226"/>
        <end position="2247"/>
    </location>
</feature>
<protein>
    <recommendedName>
        <fullName evidence="2">DUF4485 domain-containing protein</fullName>
    </recommendedName>
</protein>
<feature type="compositionally biased region" description="Polar residues" evidence="1">
    <location>
        <begin position="1695"/>
        <end position="1704"/>
    </location>
</feature>
<feature type="region of interest" description="Disordered" evidence="1">
    <location>
        <begin position="416"/>
        <end position="435"/>
    </location>
</feature>
<feature type="region of interest" description="Disordered" evidence="1">
    <location>
        <begin position="452"/>
        <end position="528"/>
    </location>
</feature>
<feature type="compositionally biased region" description="Basic and acidic residues" evidence="1">
    <location>
        <begin position="298"/>
        <end position="308"/>
    </location>
</feature>
<feature type="region of interest" description="Disordered" evidence="1">
    <location>
        <begin position="289"/>
        <end position="388"/>
    </location>
</feature>
<dbReference type="InterPro" id="IPR027831">
    <property type="entry name" value="DUF4485"/>
</dbReference>
<feature type="region of interest" description="Disordered" evidence="1">
    <location>
        <begin position="1027"/>
        <end position="1072"/>
    </location>
</feature>
<accession>A0A8J4B4D0</accession>
<feature type="region of interest" description="Disordered" evidence="1">
    <location>
        <begin position="856"/>
        <end position="994"/>
    </location>
</feature>